<keyword evidence="2" id="KW-1185">Reference proteome</keyword>
<evidence type="ECO:0000313" key="2">
    <source>
        <dbReference type="Proteomes" id="UP000800097"/>
    </source>
</evidence>
<name>A0A6A6JVJ3_WESOR</name>
<gene>
    <name evidence="1" type="ORF">EI97DRAFT_122371</name>
</gene>
<dbReference type="GeneID" id="54546215"/>
<dbReference type="AlphaFoldDB" id="A0A6A6JVJ3"/>
<evidence type="ECO:0000313" key="1">
    <source>
        <dbReference type="EMBL" id="KAF2280407.1"/>
    </source>
</evidence>
<accession>A0A6A6JVJ3</accession>
<reference evidence="1" key="1">
    <citation type="journal article" date="2020" name="Stud. Mycol.">
        <title>101 Dothideomycetes genomes: a test case for predicting lifestyles and emergence of pathogens.</title>
        <authorList>
            <person name="Haridas S."/>
            <person name="Albert R."/>
            <person name="Binder M."/>
            <person name="Bloem J."/>
            <person name="Labutti K."/>
            <person name="Salamov A."/>
            <person name="Andreopoulos B."/>
            <person name="Baker S."/>
            <person name="Barry K."/>
            <person name="Bills G."/>
            <person name="Bluhm B."/>
            <person name="Cannon C."/>
            <person name="Castanera R."/>
            <person name="Culley D."/>
            <person name="Daum C."/>
            <person name="Ezra D."/>
            <person name="Gonzalez J."/>
            <person name="Henrissat B."/>
            <person name="Kuo A."/>
            <person name="Liang C."/>
            <person name="Lipzen A."/>
            <person name="Lutzoni F."/>
            <person name="Magnuson J."/>
            <person name="Mondo S."/>
            <person name="Nolan M."/>
            <person name="Ohm R."/>
            <person name="Pangilinan J."/>
            <person name="Park H.-J."/>
            <person name="Ramirez L."/>
            <person name="Alfaro M."/>
            <person name="Sun H."/>
            <person name="Tritt A."/>
            <person name="Yoshinaga Y."/>
            <person name="Zwiers L.-H."/>
            <person name="Turgeon B."/>
            <person name="Goodwin S."/>
            <person name="Spatafora J."/>
            <person name="Crous P."/>
            <person name="Grigoriev I."/>
        </authorList>
    </citation>
    <scope>NUCLEOTIDE SEQUENCE</scope>
    <source>
        <strain evidence="1">CBS 379.55</strain>
    </source>
</reference>
<dbReference type="Proteomes" id="UP000800097">
    <property type="component" value="Unassembled WGS sequence"/>
</dbReference>
<organism evidence="1 2">
    <name type="scientific">Westerdykella ornata</name>
    <dbReference type="NCBI Taxonomy" id="318751"/>
    <lineage>
        <taxon>Eukaryota</taxon>
        <taxon>Fungi</taxon>
        <taxon>Dikarya</taxon>
        <taxon>Ascomycota</taxon>
        <taxon>Pezizomycotina</taxon>
        <taxon>Dothideomycetes</taxon>
        <taxon>Pleosporomycetidae</taxon>
        <taxon>Pleosporales</taxon>
        <taxon>Sporormiaceae</taxon>
        <taxon>Westerdykella</taxon>
    </lineage>
</organism>
<dbReference type="EMBL" id="ML986485">
    <property type="protein sequence ID" value="KAF2280407.1"/>
    <property type="molecule type" value="Genomic_DNA"/>
</dbReference>
<dbReference type="RefSeq" id="XP_033657945.1">
    <property type="nucleotide sequence ID" value="XM_033793040.1"/>
</dbReference>
<protein>
    <submittedName>
        <fullName evidence="1">Uncharacterized protein</fullName>
    </submittedName>
</protein>
<sequence>MTAVTEAIGIHPSCSVPSGEQKVTQIRPGGIHVHSGSEYPWRESLVMHRPRPPERAAPGLLGDGVIQGGFPRAKARRAAYAEVAPSNGEAPRTMAPLSRSQCLLRTLIFKLYPASRPTGWSSRRWPWMEGFDDEGLAQSEVQVIIEIGSGKES</sequence>
<proteinExistence type="predicted"/>